<dbReference type="EMBL" id="KZ293644">
    <property type="protein sequence ID" value="PBL03618.1"/>
    <property type="molecule type" value="Genomic_DNA"/>
</dbReference>
<feature type="compositionally biased region" description="Pro residues" evidence="1">
    <location>
        <begin position="13"/>
        <end position="30"/>
    </location>
</feature>
<dbReference type="InParanoid" id="A0A2H3ET60"/>
<proteinExistence type="predicted"/>
<protein>
    <submittedName>
        <fullName evidence="2">Uncharacterized protein</fullName>
    </submittedName>
</protein>
<feature type="region of interest" description="Disordered" evidence="1">
    <location>
        <begin position="1"/>
        <end position="34"/>
    </location>
</feature>
<evidence type="ECO:0000256" key="1">
    <source>
        <dbReference type="SAM" id="MobiDB-lite"/>
    </source>
</evidence>
<name>A0A2H3ET60_ARMGA</name>
<feature type="region of interest" description="Disordered" evidence="1">
    <location>
        <begin position="48"/>
        <end position="84"/>
    </location>
</feature>
<dbReference type="OrthoDB" id="3045162at2759"/>
<dbReference type="Proteomes" id="UP000217790">
    <property type="component" value="Unassembled WGS sequence"/>
</dbReference>
<feature type="compositionally biased region" description="Low complexity" evidence="1">
    <location>
        <begin position="69"/>
        <end position="83"/>
    </location>
</feature>
<gene>
    <name evidence="2" type="ORF">ARMGADRAFT_1056732</name>
</gene>
<evidence type="ECO:0000313" key="2">
    <source>
        <dbReference type="EMBL" id="PBL03618.1"/>
    </source>
</evidence>
<organism evidence="2 3">
    <name type="scientific">Armillaria gallica</name>
    <name type="common">Bulbous honey fungus</name>
    <name type="synonym">Armillaria bulbosa</name>
    <dbReference type="NCBI Taxonomy" id="47427"/>
    <lineage>
        <taxon>Eukaryota</taxon>
        <taxon>Fungi</taxon>
        <taxon>Dikarya</taxon>
        <taxon>Basidiomycota</taxon>
        <taxon>Agaricomycotina</taxon>
        <taxon>Agaricomycetes</taxon>
        <taxon>Agaricomycetidae</taxon>
        <taxon>Agaricales</taxon>
        <taxon>Marasmiineae</taxon>
        <taxon>Physalacriaceae</taxon>
        <taxon>Armillaria</taxon>
    </lineage>
</organism>
<dbReference type="OMA" id="SYRMDPP"/>
<evidence type="ECO:0000313" key="3">
    <source>
        <dbReference type="Proteomes" id="UP000217790"/>
    </source>
</evidence>
<dbReference type="AlphaFoldDB" id="A0A2H3ET60"/>
<accession>A0A2H3ET60</accession>
<sequence>MACHNVPAGYYPPQGPQRPPCPYGPNPPPYQQSNAFAAPYAQQTPFPMSTPPYSSYRMDPPNISPAGRPTSSSPPSNTQTMQSAASSITKIFGLNEEVHVQIDGRKWVVGIIIGVLSFFDKLGYGYRVKYASTNGRWKEGAFPVDQIQPMH</sequence>
<reference evidence="3" key="1">
    <citation type="journal article" date="2017" name="Nat. Ecol. Evol.">
        <title>Genome expansion and lineage-specific genetic innovations in the forest pathogenic fungi Armillaria.</title>
        <authorList>
            <person name="Sipos G."/>
            <person name="Prasanna A.N."/>
            <person name="Walter M.C."/>
            <person name="O'Connor E."/>
            <person name="Balint B."/>
            <person name="Krizsan K."/>
            <person name="Kiss B."/>
            <person name="Hess J."/>
            <person name="Varga T."/>
            <person name="Slot J."/>
            <person name="Riley R."/>
            <person name="Boka B."/>
            <person name="Rigling D."/>
            <person name="Barry K."/>
            <person name="Lee J."/>
            <person name="Mihaltcheva S."/>
            <person name="LaButti K."/>
            <person name="Lipzen A."/>
            <person name="Waldron R."/>
            <person name="Moloney N.M."/>
            <person name="Sperisen C."/>
            <person name="Kredics L."/>
            <person name="Vagvoelgyi C."/>
            <person name="Patrignani A."/>
            <person name="Fitzpatrick D."/>
            <person name="Nagy I."/>
            <person name="Doyle S."/>
            <person name="Anderson J.B."/>
            <person name="Grigoriev I.V."/>
            <person name="Gueldener U."/>
            <person name="Muensterkoetter M."/>
            <person name="Nagy L.G."/>
        </authorList>
    </citation>
    <scope>NUCLEOTIDE SEQUENCE [LARGE SCALE GENOMIC DNA]</scope>
    <source>
        <strain evidence="3">Ar21-2</strain>
    </source>
</reference>
<keyword evidence="3" id="KW-1185">Reference proteome</keyword>